<keyword evidence="2" id="KW-1185">Reference proteome</keyword>
<proteinExistence type="predicted"/>
<name>A0AAW0R0B9_9PEZI</name>
<comment type="caution">
    <text evidence="1">The sequence shown here is derived from an EMBL/GenBank/DDBJ whole genome shotgun (WGS) entry which is preliminary data.</text>
</comment>
<organism evidence="1 2">
    <name type="scientific">Apiospora kogelbergensis</name>
    <dbReference type="NCBI Taxonomy" id="1337665"/>
    <lineage>
        <taxon>Eukaryota</taxon>
        <taxon>Fungi</taxon>
        <taxon>Dikarya</taxon>
        <taxon>Ascomycota</taxon>
        <taxon>Pezizomycotina</taxon>
        <taxon>Sordariomycetes</taxon>
        <taxon>Xylariomycetidae</taxon>
        <taxon>Amphisphaeriales</taxon>
        <taxon>Apiosporaceae</taxon>
        <taxon>Apiospora</taxon>
    </lineage>
</organism>
<reference evidence="1 2" key="1">
    <citation type="submission" date="2023-01" db="EMBL/GenBank/DDBJ databases">
        <title>Analysis of 21 Apiospora genomes using comparative genomics revels a genus with tremendous synthesis potential of carbohydrate active enzymes and secondary metabolites.</title>
        <authorList>
            <person name="Sorensen T."/>
        </authorList>
    </citation>
    <scope>NUCLEOTIDE SEQUENCE [LARGE SCALE GENOMIC DNA]</scope>
    <source>
        <strain evidence="1 2">CBS 117206</strain>
    </source>
</reference>
<sequence length="132" mass="14385">MGVPLPADRHDAGIEYLGTPGGICGNIKIVNELVAVLPAESVAGRDGSTAADGDQRQRCLKALDLDWVRVYPENHLRNVSDGFRPSGSGQNQCFIDDRRHQSLLKPRRQVLEAEPYPHNLHTSVLLVCCSGS</sequence>
<dbReference type="AlphaFoldDB" id="A0AAW0R0B9"/>
<accession>A0AAW0R0B9</accession>
<dbReference type="Proteomes" id="UP001392437">
    <property type="component" value="Unassembled WGS sequence"/>
</dbReference>
<dbReference type="EMBL" id="JAQQWP010000004">
    <property type="protein sequence ID" value="KAK8120715.1"/>
    <property type="molecule type" value="Genomic_DNA"/>
</dbReference>
<evidence type="ECO:0000313" key="1">
    <source>
        <dbReference type="EMBL" id="KAK8120715.1"/>
    </source>
</evidence>
<protein>
    <submittedName>
        <fullName evidence="1">Uncharacterized protein</fullName>
    </submittedName>
</protein>
<evidence type="ECO:0000313" key="2">
    <source>
        <dbReference type="Proteomes" id="UP001392437"/>
    </source>
</evidence>
<gene>
    <name evidence="1" type="ORF">PG999_004835</name>
</gene>